<keyword evidence="3" id="KW-1185">Reference proteome</keyword>
<dbReference type="EMBL" id="LGRX02003855">
    <property type="protein sequence ID" value="KAK3281393.1"/>
    <property type="molecule type" value="Genomic_DNA"/>
</dbReference>
<name>A0AAE0GP04_9CHLO</name>
<feature type="compositionally biased region" description="Basic and acidic residues" evidence="1">
    <location>
        <begin position="52"/>
        <end position="61"/>
    </location>
</feature>
<feature type="region of interest" description="Disordered" evidence="1">
    <location>
        <begin position="1"/>
        <end position="69"/>
    </location>
</feature>
<organism evidence="2 3">
    <name type="scientific">Cymbomonas tetramitiformis</name>
    <dbReference type="NCBI Taxonomy" id="36881"/>
    <lineage>
        <taxon>Eukaryota</taxon>
        <taxon>Viridiplantae</taxon>
        <taxon>Chlorophyta</taxon>
        <taxon>Pyramimonadophyceae</taxon>
        <taxon>Pyramimonadales</taxon>
        <taxon>Pyramimonadaceae</taxon>
        <taxon>Cymbomonas</taxon>
    </lineage>
</organism>
<evidence type="ECO:0000313" key="3">
    <source>
        <dbReference type="Proteomes" id="UP001190700"/>
    </source>
</evidence>
<evidence type="ECO:0000256" key="1">
    <source>
        <dbReference type="SAM" id="MobiDB-lite"/>
    </source>
</evidence>
<accession>A0AAE0GP04</accession>
<dbReference type="Proteomes" id="UP001190700">
    <property type="component" value="Unassembled WGS sequence"/>
</dbReference>
<gene>
    <name evidence="2" type="ORF">CYMTET_10808</name>
</gene>
<comment type="caution">
    <text evidence="2">The sequence shown here is derived from an EMBL/GenBank/DDBJ whole genome shotgun (WGS) entry which is preliminary data.</text>
</comment>
<sequence>MLNAPCNCRSQQSPLGCEEDAAPRKREARRSRSRSRSWTRSRSPTPNHTYARGRDASRSPDNDSQYSVDISPNEHRVAEWLVSDAITTDCVIARSRGADFDTFDAENVFYVFHVKGAGDCPVAHRIIHGMVERYGNEDDCPWQSRRSQEEILRIFGMCEDLWDKTVKRRLLRVSHWICASTDTQGNNIFHLLCSLGFQKVLEWLTAPCGCLRRVHLASSLWAQQNSHGIVPLQEAIRHDRCTTVRFVMQELDAGAYEPFTVCNKFHFLLTYALSTANALTVSAVSEGCSEGIRCSANFHTLLQVCRDALFAHDKDAVRKLLQADTFFKVRHVISGALLPFDPVREIADRIMKCGDILDVEAEFEILELLIDHFNNTNSLLDKALPLREMKDANKRVSDELIYQVIDHGDHLRLFTTLVKGLPDLRVDASASRMIEFEEIRLSAFQSLAKSKERPQISGYISSWKLGHHSPWD</sequence>
<reference evidence="2 3" key="1">
    <citation type="journal article" date="2015" name="Genome Biol. Evol.">
        <title>Comparative Genomics of a Bacterivorous Green Alga Reveals Evolutionary Causalities and Consequences of Phago-Mixotrophic Mode of Nutrition.</title>
        <authorList>
            <person name="Burns J.A."/>
            <person name="Paasch A."/>
            <person name="Narechania A."/>
            <person name="Kim E."/>
        </authorList>
    </citation>
    <scope>NUCLEOTIDE SEQUENCE [LARGE SCALE GENOMIC DNA]</scope>
    <source>
        <strain evidence="2 3">PLY_AMNH</strain>
    </source>
</reference>
<protein>
    <submittedName>
        <fullName evidence="2">Uncharacterized protein</fullName>
    </submittedName>
</protein>
<proteinExistence type="predicted"/>
<feature type="compositionally biased region" description="Basic residues" evidence="1">
    <location>
        <begin position="26"/>
        <end position="39"/>
    </location>
</feature>
<evidence type="ECO:0000313" key="2">
    <source>
        <dbReference type="EMBL" id="KAK3281393.1"/>
    </source>
</evidence>
<dbReference type="AlphaFoldDB" id="A0AAE0GP04"/>